<gene>
    <name evidence="1" type="ORF">GCM10023333_20740</name>
</gene>
<accession>A0ABP9ETX6</accession>
<name>A0ABP9ETX6_9GAMM</name>
<reference evidence="2" key="1">
    <citation type="journal article" date="2019" name="Int. J. Syst. Evol. Microbiol.">
        <title>The Global Catalogue of Microorganisms (GCM) 10K type strain sequencing project: providing services to taxonomists for standard genome sequencing and annotation.</title>
        <authorList>
            <consortium name="The Broad Institute Genomics Platform"/>
            <consortium name="The Broad Institute Genome Sequencing Center for Infectious Disease"/>
            <person name="Wu L."/>
            <person name="Ma J."/>
        </authorList>
    </citation>
    <scope>NUCLEOTIDE SEQUENCE [LARGE SCALE GENOMIC DNA]</scope>
    <source>
        <strain evidence="2">JCM 18401</strain>
    </source>
</reference>
<keyword evidence="2" id="KW-1185">Reference proteome</keyword>
<dbReference type="EMBL" id="BAABJZ010000069">
    <property type="protein sequence ID" value="GAA4887135.1"/>
    <property type="molecule type" value="Genomic_DNA"/>
</dbReference>
<sequence>MPLADLKRPASATNVPARSLDEFINDAQRYARGLAPVVPLRQRTPDGPPERLHKAGYTISMATRRALALAAAHSGHSRSRLIRILVHHFDQLPATEQAHLLKRHRVR</sequence>
<proteinExistence type="predicted"/>
<dbReference type="Proteomes" id="UP001499988">
    <property type="component" value="Unassembled WGS sequence"/>
</dbReference>
<protein>
    <submittedName>
        <fullName evidence="1">Replication protein RepA</fullName>
    </submittedName>
</protein>
<comment type="caution">
    <text evidence="1">The sequence shown here is derived from an EMBL/GenBank/DDBJ whole genome shotgun (WGS) entry which is preliminary data.</text>
</comment>
<evidence type="ECO:0000313" key="2">
    <source>
        <dbReference type="Proteomes" id="UP001499988"/>
    </source>
</evidence>
<evidence type="ECO:0000313" key="1">
    <source>
        <dbReference type="EMBL" id="GAA4887135.1"/>
    </source>
</evidence>
<dbReference type="RefSeq" id="WP_345335313.1">
    <property type="nucleotide sequence ID" value="NZ_BAABJZ010000069.1"/>
</dbReference>
<organism evidence="1 2">
    <name type="scientific">Ferrimonas pelagia</name>
    <dbReference type="NCBI Taxonomy" id="1177826"/>
    <lineage>
        <taxon>Bacteria</taxon>
        <taxon>Pseudomonadati</taxon>
        <taxon>Pseudomonadota</taxon>
        <taxon>Gammaproteobacteria</taxon>
        <taxon>Alteromonadales</taxon>
        <taxon>Ferrimonadaceae</taxon>
        <taxon>Ferrimonas</taxon>
    </lineage>
</organism>